<accession>A0A6J2SUQ6</accession>
<reference evidence="3" key="1">
    <citation type="submission" date="2025-08" db="UniProtKB">
        <authorList>
            <consortium name="RefSeq"/>
        </authorList>
    </citation>
    <scope>IDENTIFICATION</scope>
    <source>
        <strain evidence="3">15085-1641.00</strain>
        <tissue evidence="3">Whole body</tissue>
    </source>
</reference>
<dbReference type="AlphaFoldDB" id="A0A6J2SUQ6"/>
<organism evidence="2 3">
    <name type="scientific">Drosophila hydei</name>
    <name type="common">Fruit fly</name>
    <dbReference type="NCBI Taxonomy" id="7224"/>
    <lineage>
        <taxon>Eukaryota</taxon>
        <taxon>Metazoa</taxon>
        <taxon>Ecdysozoa</taxon>
        <taxon>Arthropoda</taxon>
        <taxon>Hexapoda</taxon>
        <taxon>Insecta</taxon>
        <taxon>Pterygota</taxon>
        <taxon>Neoptera</taxon>
        <taxon>Endopterygota</taxon>
        <taxon>Diptera</taxon>
        <taxon>Brachycera</taxon>
        <taxon>Muscomorpha</taxon>
        <taxon>Ephydroidea</taxon>
        <taxon>Drosophilidae</taxon>
        <taxon>Drosophila</taxon>
    </lineage>
</organism>
<evidence type="ECO:0000313" key="2">
    <source>
        <dbReference type="Proteomes" id="UP000504633"/>
    </source>
</evidence>
<evidence type="ECO:0000256" key="1">
    <source>
        <dbReference type="SAM" id="MobiDB-lite"/>
    </source>
</evidence>
<dbReference type="KEGG" id="dhe:115483484"/>
<evidence type="ECO:0000313" key="3">
    <source>
        <dbReference type="RefSeq" id="XP_030081543.1"/>
    </source>
</evidence>
<gene>
    <name evidence="3" type="primary">LOC115483484</name>
</gene>
<feature type="region of interest" description="Disordered" evidence="1">
    <location>
        <begin position="218"/>
        <end position="239"/>
    </location>
</feature>
<sequence length="239" mass="27743">MPPTKIESNPIEKIATNRSMLSVNPELRSLIVELMLPRIENLRKIVSTRFVSEAEAANDTDAAEDWWPDYSIYSHLHYMTEMNGLLHLMINSLRGMTDELLTIGVKFQAFVFDNFKPHQTAKEQVEANPAEEKQKILNRYLLAQSLIKDMVTFVTCCSRKCSKLLTQRKDYFERASETKDMEDRIRLKIFDERSFSQMHRRMVSLKSFVEDFCNLFESDQSPSDQQETSVVSPAKEIST</sequence>
<dbReference type="Proteomes" id="UP000504633">
    <property type="component" value="Unplaced"/>
</dbReference>
<keyword evidence="2" id="KW-1185">Reference proteome</keyword>
<dbReference type="OMA" id="DWWPDYE"/>
<proteinExistence type="predicted"/>
<dbReference type="GeneID" id="115483484"/>
<dbReference type="OrthoDB" id="7862993at2759"/>
<name>A0A6J2SUQ6_DROHY</name>
<protein>
    <submittedName>
        <fullName evidence="3">Uncharacterized protein LOC115483484</fullName>
    </submittedName>
</protein>
<dbReference type="RefSeq" id="XP_030081543.1">
    <property type="nucleotide sequence ID" value="XM_030225683.1"/>
</dbReference>